<dbReference type="EMBL" id="JBHFNQ010000194">
    <property type="protein sequence ID" value="MFB2880103.1"/>
    <property type="molecule type" value="Genomic_DNA"/>
</dbReference>
<evidence type="ECO:0000313" key="4">
    <source>
        <dbReference type="Proteomes" id="UP001576774"/>
    </source>
</evidence>
<reference evidence="3 4" key="1">
    <citation type="submission" date="2024-09" db="EMBL/GenBank/DDBJ databases">
        <title>Floridaenema gen nov. (Aerosakkonemataceae, Aerosakkonematales ord. nov., Cyanobacteria) from benthic tropical and subtropical fresh waters, with the description of four new species.</title>
        <authorList>
            <person name="Moretto J.A."/>
            <person name="Berthold D.E."/>
            <person name="Lefler F.W."/>
            <person name="Huang I.-S."/>
            <person name="Laughinghouse H. IV."/>
        </authorList>
    </citation>
    <scope>NUCLEOTIDE SEQUENCE [LARGE SCALE GENOMIC DNA]</scope>
    <source>
        <strain evidence="3 4">BLCC-F46</strain>
    </source>
</reference>
<feature type="transmembrane region" description="Helical" evidence="2">
    <location>
        <begin position="85"/>
        <end position="104"/>
    </location>
</feature>
<feature type="transmembrane region" description="Helical" evidence="2">
    <location>
        <begin position="198"/>
        <end position="218"/>
    </location>
</feature>
<sequence length="283" mass="32221">MRLLTLLFRLLIYILVICSLVFFTVSLKLIANFIGEELIYNILIIGEFIAILQVVEFANIIIFAVLGMGFGLASVILPKNCQLKTSAVLLIILVPLIFSITPFLKYNTWLKEIADNENITYQEAQTLSDSFLKSRVNLEGFLGFYSYSAQFPILPRTKKEMVLAVKLEKKVRTEITSLTKKANLSPQFISILLAAGNWAIRFFYFSLSVFTTIAHFHIGRQTIEKQLIKLRTPMFPPIPHRHQMPQNKAVRQPAPQRGKPKAPPIPHRSQAVKSELPPRKLNK</sequence>
<organism evidence="3 4">
    <name type="scientific">Floridaenema aerugineum BLCC-F46</name>
    <dbReference type="NCBI Taxonomy" id="3153654"/>
    <lineage>
        <taxon>Bacteria</taxon>
        <taxon>Bacillati</taxon>
        <taxon>Cyanobacteriota</taxon>
        <taxon>Cyanophyceae</taxon>
        <taxon>Oscillatoriophycideae</taxon>
        <taxon>Aerosakkonematales</taxon>
        <taxon>Aerosakkonemataceae</taxon>
        <taxon>Floridanema</taxon>
        <taxon>Floridanema aerugineum</taxon>
    </lineage>
</organism>
<evidence type="ECO:0000256" key="2">
    <source>
        <dbReference type="SAM" id="Phobius"/>
    </source>
</evidence>
<proteinExistence type="predicted"/>
<comment type="caution">
    <text evidence="3">The sequence shown here is derived from an EMBL/GenBank/DDBJ whole genome shotgun (WGS) entry which is preliminary data.</text>
</comment>
<feature type="region of interest" description="Disordered" evidence="1">
    <location>
        <begin position="236"/>
        <end position="283"/>
    </location>
</feature>
<gene>
    <name evidence="3" type="ORF">ACE1CC_24905</name>
</gene>
<evidence type="ECO:0000256" key="1">
    <source>
        <dbReference type="SAM" id="MobiDB-lite"/>
    </source>
</evidence>
<accession>A0ABV4XBD1</accession>
<protein>
    <submittedName>
        <fullName evidence="3">Uncharacterized protein</fullName>
    </submittedName>
</protein>
<dbReference type="RefSeq" id="WP_413273128.1">
    <property type="nucleotide sequence ID" value="NZ_JBHFNQ010000194.1"/>
</dbReference>
<feature type="transmembrane region" description="Helical" evidence="2">
    <location>
        <begin position="6"/>
        <end position="31"/>
    </location>
</feature>
<feature type="transmembrane region" description="Helical" evidence="2">
    <location>
        <begin position="60"/>
        <end position="78"/>
    </location>
</feature>
<feature type="transmembrane region" description="Helical" evidence="2">
    <location>
        <begin position="38"/>
        <end position="54"/>
    </location>
</feature>
<keyword evidence="4" id="KW-1185">Reference proteome</keyword>
<keyword evidence="2" id="KW-0472">Membrane</keyword>
<keyword evidence="2" id="KW-0812">Transmembrane</keyword>
<keyword evidence="2" id="KW-1133">Transmembrane helix</keyword>
<evidence type="ECO:0000313" key="3">
    <source>
        <dbReference type="EMBL" id="MFB2880103.1"/>
    </source>
</evidence>
<dbReference type="Proteomes" id="UP001576774">
    <property type="component" value="Unassembled WGS sequence"/>
</dbReference>
<name>A0ABV4XBD1_9CYAN</name>